<dbReference type="Pfam" id="PF04452">
    <property type="entry name" value="Methyltrans_RNA"/>
    <property type="match status" value="1"/>
</dbReference>
<dbReference type="NCBIfam" id="NF008696">
    <property type="entry name" value="PRK11713.3-5"/>
    <property type="match status" value="1"/>
</dbReference>
<dbReference type="PANTHER" id="PTHR30027:SF3">
    <property type="entry name" value="16S RRNA (URACIL(1498)-N(3))-METHYLTRANSFERASE"/>
    <property type="match status" value="1"/>
</dbReference>
<evidence type="ECO:0000256" key="3">
    <source>
        <dbReference type="ARBA" id="ARBA00012328"/>
    </source>
</evidence>
<keyword evidence="7 12" id="KW-0489">Methyltransferase</keyword>
<dbReference type="NCBIfam" id="TIGR00046">
    <property type="entry name" value="RsmE family RNA methyltransferase"/>
    <property type="match status" value="1"/>
</dbReference>
<dbReference type="GO" id="GO:0070042">
    <property type="term" value="F:rRNA (uridine-N3-)-methyltransferase activity"/>
    <property type="evidence" value="ECO:0007669"/>
    <property type="project" value="TreeGrafter"/>
</dbReference>
<dbReference type="CDD" id="cd18084">
    <property type="entry name" value="RsmE-like"/>
    <property type="match status" value="1"/>
</dbReference>
<comment type="similarity">
    <text evidence="2 12">Belongs to the RNA methyltransferase RsmE family.</text>
</comment>
<evidence type="ECO:0000256" key="7">
    <source>
        <dbReference type="ARBA" id="ARBA00022603"/>
    </source>
</evidence>
<dbReference type="Gene3D" id="3.40.1280.10">
    <property type="match status" value="1"/>
</dbReference>
<comment type="catalytic activity">
    <reaction evidence="11 12">
        <text>uridine(1498) in 16S rRNA + S-adenosyl-L-methionine = N(3)-methyluridine(1498) in 16S rRNA + S-adenosyl-L-homocysteine + H(+)</text>
        <dbReference type="Rhea" id="RHEA:42920"/>
        <dbReference type="Rhea" id="RHEA-COMP:10283"/>
        <dbReference type="Rhea" id="RHEA-COMP:10284"/>
        <dbReference type="ChEBI" id="CHEBI:15378"/>
        <dbReference type="ChEBI" id="CHEBI:57856"/>
        <dbReference type="ChEBI" id="CHEBI:59789"/>
        <dbReference type="ChEBI" id="CHEBI:65315"/>
        <dbReference type="ChEBI" id="CHEBI:74502"/>
        <dbReference type="EC" id="2.1.1.193"/>
    </reaction>
</comment>
<comment type="function">
    <text evidence="10 12">Specifically methylates the N3 position of the uracil ring of uridine 1498 (m3U1498) in 16S rRNA. Acts on the fully assembled 30S ribosomal subunit.</text>
</comment>
<evidence type="ECO:0000256" key="11">
    <source>
        <dbReference type="ARBA" id="ARBA00047944"/>
    </source>
</evidence>
<dbReference type="PIRSF" id="PIRSF015601">
    <property type="entry name" value="MTase_slr0722"/>
    <property type="match status" value="1"/>
</dbReference>
<organism evidence="15 16">
    <name type="scientific">Defluviicoccus vanus</name>
    <dbReference type="NCBI Taxonomy" id="111831"/>
    <lineage>
        <taxon>Bacteria</taxon>
        <taxon>Pseudomonadati</taxon>
        <taxon>Pseudomonadota</taxon>
        <taxon>Alphaproteobacteria</taxon>
        <taxon>Rhodospirillales</taxon>
        <taxon>Rhodospirillaceae</taxon>
        <taxon>Defluviicoccus</taxon>
    </lineage>
</organism>
<dbReference type="EMBL" id="CP053923">
    <property type="protein sequence ID" value="QNT69732.1"/>
    <property type="molecule type" value="Genomic_DNA"/>
</dbReference>
<evidence type="ECO:0000256" key="4">
    <source>
        <dbReference type="ARBA" id="ARBA00013673"/>
    </source>
</evidence>
<dbReference type="InterPro" id="IPR046887">
    <property type="entry name" value="RsmE_PUA-like"/>
</dbReference>
<dbReference type="AlphaFoldDB" id="A0A7H1N1Z6"/>
<dbReference type="PANTHER" id="PTHR30027">
    <property type="entry name" value="RIBOSOMAL RNA SMALL SUBUNIT METHYLTRANSFERASE E"/>
    <property type="match status" value="1"/>
</dbReference>
<feature type="domain" description="Ribosomal RNA small subunit methyltransferase E methyltransferase" evidence="13">
    <location>
        <begin position="82"/>
        <end position="246"/>
    </location>
</feature>
<evidence type="ECO:0000259" key="13">
    <source>
        <dbReference type="Pfam" id="PF04452"/>
    </source>
</evidence>
<name>A0A7H1N1Z6_9PROT</name>
<proteinExistence type="inferred from homology"/>
<evidence type="ECO:0000256" key="5">
    <source>
        <dbReference type="ARBA" id="ARBA00022490"/>
    </source>
</evidence>
<reference evidence="15 16" key="1">
    <citation type="submission" date="2020-05" db="EMBL/GenBank/DDBJ databases">
        <title>Complete closed genome sequence of Defluviicoccus vanus.</title>
        <authorList>
            <person name="Bessarab I."/>
            <person name="Arumugam K."/>
            <person name="Maszenan A.M."/>
            <person name="Seviour R.J."/>
            <person name="Williams R.B."/>
        </authorList>
    </citation>
    <scope>NUCLEOTIDE SEQUENCE [LARGE SCALE GENOMIC DNA]</scope>
    <source>
        <strain evidence="15 16">Ben 114</strain>
    </source>
</reference>
<dbReference type="InterPro" id="IPR029026">
    <property type="entry name" value="tRNA_m1G_MTases_N"/>
</dbReference>
<dbReference type="Gene3D" id="2.40.240.20">
    <property type="entry name" value="Hypothetical PUA domain-like, domain 1"/>
    <property type="match status" value="1"/>
</dbReference>
<dbReference type="InterPro" id="IPR029028">
    <property type="entry name" value="Alpha/beta_knot_MTases"/>
</dbReference>
<evidence type="ECO:0000256" key="9">
    <source>
        <dbReference type="ARBA" id="ARBA00022691"/>
    </source>
</evidence>
<evidence type="ECO:0000256" key="2">
    <source>
        <dbReference type="ARBA" id="ARBA00005528"/>
    </source>
</evidence>
<accession>A0A7H1N1Z6</accession>
<comment type="subcellular location">
    <subcellularLocation>
        <location evidence="1 12">Cytoplasm</location>
    </subcellularLocation>
</comment>
<keyword evidence="6 12" id="KW-0698">rRNA processing</keyword>
<dbReference type="KEGG" id="dvn:HQ394_10875"/>
<keyword evidence="5 12" id="KW-0963">Cytoplasm</keyword>
<evidence type="ECO:0000259" key="14">
    <source>
        <dbReference type="Pfam" id="PF20260"/>
    </source>
</evidence>
<evidence type="ECO:0000256" key="1">
    <source>
        <dbReference type="ARBA" id="ARBA00004496"/>
    </source>
</evidence>
<dbReference type="GO" id="GO:0070475">
    <property type="term" value="P:rRNA base methylation"/>
    <property type="evidence" value="ECO:0007669"/>
    <property type="project" value="TreeGrafter"/>
</dbReference>
<dbReference type="RefSeq" id="WP_190260248.1">
    <property type="nucleotide sequence ID" value="NZ_CP053923.1"/>
</dbReference>
<evidence type="ECO:0000256" key="10">
    <source>
        <dbReference type="ARBA" id="ARBA00025699"/>
    </source>
</evidence>
<dbReference type="InterPro" id="IPR006700">
    <property type="entry name" value="RsmE"/>
</dbReference>
<evidence type="ECO:0000256" key="6">
    <source>
        <dbReference type="ARBA" id="ARBA00022552"/>
    </source>
</evidence>
<dbReference type="SUPFAM" id="SSF75217">
    <property type="entry name" value="alpha/beta knot"/>
    <property type="match status" value="1"/>
</dbReference>
<dbReference type="InterPro" id="IPR046886">
    <property type="entry name" value="RsmE_MTase_dom"/>
</dbReference>
<keyword evidence="8 12" id="KW-0808">Transferase</keyword>
<keyword evidence="16" id="KW-1185">Reference proteome</keyword>
<keyword evidence="9 12" id="KW-0949">S-adenosyl-L-methionine</keyword>
<evidence type="ECO:0000256" key="12">
    <source>
        <dbReference type="PIRNR" id="PIRNR015601"/>
    </source>
</evidence>
<dbReference type="EC" id="2.1.1.193" evidence="3 12"/>
<evidence type="ECO:0000256" key="8">
    <source>
        <dbReference type="ARBA" id="ARBA00022679"/>
    </source>
</evidence>
<dbReference type="GO" id="GO:0005737">
    <property type="term" value="C:cytoplasm"/>
    <property type="evidence" value="ECO:0007669"/>
    <property type="project" value="UniProtKB-SubCell"/>
</dbReference>
<evidence type="ECO:0000313" key="16">
    <source>
        <dbReference type="Proteomes" id="UP000516369"/>
    </source>
</evidence>
<dbReference type="SUPFAM" id="SSF88697">
    <property type="entry name" value="PUA domain-like"/>
    <property type="match status" value="1"/>
</dbReference>
<feature type="domain" description="Ribosomal RNA small subunit methyltransferase E PUA-like" evidence="14">
    <location>
        <begin position="21"/>
        <end position="67"/>
    </location>
</feature>
<dbReference type="Pfam" id="PF20260">
    <property type="entry name" value="PUA_4"/>
    <property type="match status" value="1"/>
</dbReference>
<dbReference type="InterPro" id="IPR015947">
    <property type="entry name" value="PUA-like_sf"/>
</dbReference>
<gene>
    <name evidence="15" type="ORF">HQ394_10875</name>
</gene>
<evidence type="ECO:0000313" key="15">
    <source>
        <dbReference type="EMBL" id="QNT69732.1"/>
    </source>
</evidence>
<sequence>MPRVRLFIDQPFLASGAAIEITGGQAHYLVDVMRIAVGGEVSVFNGNDGEWRACLSERAKKTCTLRLESCLRPQQTEPGPWLLFALLKRDCTDLVVQKATELGVERLLPIITRHTGAHSTNSARLRAIALEAAEQCGRLTIPPVLPPAPLAGIAAAWPPERRLLVMTPGNTGIPFRELQATCLGARGTETDVAADLAPGIVIGPEGGLATAELDELVALPFVTAVSLGPLVLRAETAAIAALSCWQALAGGWAGQAAEGVR</sequence>
<dbReference type="Proteomes" id="UP000516369">
    <property type="component" value="Chromosome"/>
</dbReference>
<protein>
    <recommendedName>
        <fullName evidence="4 12">Ribosomal RNA small subunit methyltransferase E</fullName>
        <ecNumber evidence="3 12">2.1.1.193</ecNumber>
    </recommendedName>
</protein>